<dbReference type="EC" id="2.7.7.48" evidence="1"/>
<accession>A0A1I8FC89</accession>
<evidence type="ECO:0000313" key="3">
    <source>
        <dbReference type="Proteomes" id="UP000095280"/>
    </source>
</evidence>
<keyword evidence="1" id="KW-0694">RNA-binding</keyword>
<dbReference type="GO" id="GO:0003968">
    <property type="term" value="F:RNA-directed RNA polymerase activity"/>
    <property type="evidence" value="ECO:0007669"/>
    <property type="project" value="UniProtKB-KW"/>
</dbReference>
<keyword evidence="1" id="KW-0696">RNA-directed RNA polymerase</keyword>
<dbReference type="GO" id="GO:0003723">
    <property type="term" value="F:RNA binding"/>
    <property type="evidence" value="ECO:0007669"/>
    <property type="project" value="UniProtKB-KW"/>
</dbReference>
<evidence type="ECO:0000313" key="4">
    <source>
        <dbReference type="WBParaSite" id="maker-unitig_29041-snap-gene-0.2-mRNA-1"/>
    </source>
</evidence>
<dbReference type="InterPro" id="IPR057596">
    <property type="entry name" value="RDRP_core"/>
</dbReference>
<comment type="similarity">
    <text evidence="1">Belongs to the RdRP family.</text>
</comment>
<dbReference type="InterPro" id="IPR007855">
    <property type="entry name" value="RDRP"/>
</dbReference>
<dbReference type="GO" id="GO:0031380">
    <property type="term" value="C:nuclear RNA-directed RNA polymerase complex"/>
    <property type="evidence" value="ECO:0007669"/>
    <property type="project" value="TreeGrafter"/>
</dbReference>
<name>A0A1I8FC89_9PLAT</name>
<dbReference type="PANTHER" id="PTHR23079:SF55">
    <property type="entry name" value="RNA-DIRECTED RNA POLYMERASE"/>
    <property type="match status" value="1"/>
</dbReference>
<evidence type="ECO:0000256" key="1">
    <source>
        <dbReference type="RuleBase" id="RU363098"/>
    </source>
</evidence>
<keyword evidence="1" id="KW-0808">Transferase</keyword>
<keyword evidence="3" id="KW-1185">Reference proteome</keyword>
<keyword evidence="1" id="KW-0548">Nucleotidyltransferase</keyword>
<reference evidence="4" key="1">
    <citation type="submission" date="2016-11" db="UniProtKB">
        <authorList>
            <consortium name="WormBaseParasite"/>
        </authorList>
    </citation>
    <scope>IDENTIFICATION</scope>
</reference>
<feature type="domain" description="RDRP core" evidence="2">
    <location>
        <begin position="351"/>
        <end position="411"/>
    </location>
</feature>
<protein>
    <recommendedName>
        <fullName evidence="1">RNA-dependent RNA polymerase</fullName>
        <ecNumber evidence="1">2.7.7.48</ecNumber>
    </recommendedName>
</protein>
<proteinExistence type="inferred from homology"/>
<evidence type="ECO:0000259" key="2">
    <source>
        <dbReference type="Pfam" id="PF05183"/>
    </source>
</evidence>
<dbReference type="Pfam" id="PF05183">
    <property type="entry name" value="RdRP"/>
    <property type="match status" value="1"/>
</dbReference>
<dbReference type="GO" id="GO:0030422">
    <property type="term" value="P:siRNA processing"/>
    <property type="evidence" value="ECO:0007669"/>
    <property type="project" value="TreeGrafter"/>
</dbReference>
<dbReference type="WBParaSite" id="maker-unitig_29041-snap-gene-0.2-mRNA-1">
    <property type="protein sequence ID" value="maker-unitig_29041-snap-gene-0.2-mRNA-1"/>
    <property type="gene ID" value="maker-unitig_29041-snap-gene-0.2"/>
</dbReference>
<comment type="catalytic activity">
    <reaction evidence="1">
        <text>RNA(n) + a ribonucleoside 5'-triphosphate = RNA(n+1) + diphosphate</text>
        <dbReference type="Rhea" id="RHEA:21248"/>
        <dbReference type="Rhea" id="RHEA-COMP:14527"/>
        <dbReference type="Rhea" id="RHEA-COMP:17342"/>
        <dbReference type="ChEBI" id="CHEBI:33019"/>
        <dbReference type="ChEBI" id="CHEBI:61557"/>
        <dbReference type="ChEBI" id="CHEBI:140395"/>
        <dbReference type="EC" id="2.7.7.48"/>
    </reaction>
</comment>
<organism evidence="3 4">
    <name type="scientific">Macrostomum lignano</name>
    <dbReference type="NCBI Taxonomy" id="282301"/>
    <lineage>
        <taxon>Eukaryota</taxon>
        <taxon>Metazoa</taxon>
        <taxon>Spiralia</taxon>
        <taxon>Lophotrochozoa</taxon>
        <taxon>Platyhelminthes</taxon>
        <taxon>Rhabditophora</taxon>
        <taxon>Macrostomorpha</taxon>
        <taxon>Macrostomida</taxon>
        <taxon>Macrostomidae</taxon>
        <taxon>Macrostomum</taxon>
    </lineage>
</organism>
<dbReference type="Proteomes" id="UP000095280">
    <property type="component" value="Unplaced"/>
</dbReference>
<sequence length="664" mass="74098">AGGRLPLNLDLQRSPLVIRRSLTSAARGLKDLIRSLEARCFRVSRVDESSPRRDRRSAFPRRVSGINVGCGGLHRQRRRRRRARSKGQPAGAALVAFCCQWSFRHRGCPVFACRRWPKPAATRPRVGDRGRCQVRTKGEPRLALHPGRADEDSARAFAVELYRGCLNIRRCWMYRMKPSLTLFVDGNRFLDAQATCQLAAAASGQRLLTPAGWLALRRRISRLPLLGDPPDAGSKRIRGGGCCWRRQDQTVYEDIDRPQAPKRPPHRARFDCRCCSESRLETLADFACAAPLLFKPTRRDIDDKIDEGDEMGLLRMAAVLRQLQTLRAFLADPAARLETQSRPGCSVVDTGGRRFLLVVFTDEAGNSCGMPRDKNRFTRVLMDGLLLAGRRFRLLSASGSQLRSQRCLFVDAEDPYLARLALFHTGDKPAVELPLARVGRVQDRPAGNGDLLTDGCGKISSRLAAEMADRLGYSVSATPRRRLSVPVRRCQKAFWWSSIQTRIPSFWRLDREVPVQHGHPAVRGAARQSPAVRLNREAITLLESLGRRLPQECLAIGFGIKAAQSCQEAALARASEALTAGTPRNRRCSEEYIEPHQVTRVASRFDPGLRTAALARLSALFPPAFAVPRCRTLPVAPPCPWTNGCRGWELADPTGFWPRARSTF</sequence>
<dbReference type="PANTHER" id="PTHR23079">
    <property type="entry name" value="RNA-DEPENDENT RNA POLYMERASE"/>
    <property type="match status" value="1"/>
</dbReference>
<dbReference type="AlphaFoldDB" id="A0A1I8FC89"/>